<sequence>MTAESVPSYDLILLRRVVLDLLFRRFFPQAQRLQFDNCNFIASAESRSAPSPGPPTSAVSPPTLSIPTLNPRINYDRPNESPSELYSRILLLAKRGYPLWKPKAQGVRLPEAYKREGVRIGDVGILNGFGVFTAYLFNIFHSADHAINTGRVPPDFEPLPIDNAFDVEEDLEEFEPGSHVASKASDISKTNIPFPQGQMPIPGVPEDVGAGLSFTSSATEGAFLILPEGGKRIDHQHRPALYNYTAKYAQTWYEFLNRERDQ</sequence>
<dbReference type="AlphaFoldDB" id="A0A0D0BWL2"/>
<protein>
    <submittedName>
        <fullName evidence="2">Uncharacterized protein</fullName>
    </submittedName>
</protein>
<feature type="region of interest" description="Disordered" evidence="1">
    <location>
        <begin position="46"/>
        <end position="65"/>
    </location>
</feature>
<dbReference type="EMBL" id="KN834820">
    <property type="protein sequence ID" value="KIK54094.1"/>
    <property type="molecule type" value="Genomic_DNA"/>
</dbReference>
<accession>A0A0D0BWL2</accession>
<proteinExistence type="predicted"/>
<keyword evidence="3" id="KW-1185">Reference proteome</keyword>
<evidence type="ECO:0000313" key="3">
    <source>
        <dbReference type="Proteomes" id="UP000053593"/>
    </source>
</evidence>
<evidence type="ECO:0000256" key="1">
    <source>
        <dbReference type="SAM" id="MobiDB-lite"/>
    </source>
</evidence>
<gene>
    <name evidence="2" type="ORF">GYMLUDRAFT_232389</name>
</gene>
<evidence type="ECO:0000313" key="2">
    <source>
        <dbReference type="EMBL" id="KIK54094.1"/>
    </source>
</evidence>
<organism evidence="2 3">
    <name type="scientific">Collybiopsis luxurians FD-317 M1</name>
    <dbReference type="NCBI Taxonomy" id="944289"/>
    <lineage>
        <taxon>Eukaryota</taxon>
        <taxon>Fungi</taxon>
        <taxon>Dikarya</taxon>
        <taxon>Basidiomycota</taxon>
        <taxon>Agaricomycotina</taxon>
        <taxon>Agaricomycetes</taxon>
        <taxon>Agaricomycetidae</taxon>
        <taxon>Agaricales</taxon>
        <taxon>Marasmiineae</taxon>
        <taxon>Omphalotaceae</taxon>
        <taxon>Collybiopsis</taxon>
        <taxon>Collybiopsis luxurians</taxon>
    </lineage>
</organism>
<feature type="non-terminal residue" evidence="2">
    <location>
        <position position="1"/>
    </location>
</feature>
<reference evidence="2 3" key="1">
    <citation type="submission" date="2014-04" db="EMBL/GenBank/DDBJ databases">
        <title>Evolutionary Origins and Diversification of the Mycorrhizal Mutualists.</title>
        <authorList>
            <consortium name="DOE Joint Genome Institute"/>
            <consortium name="Mycorrhizal Genomics Consortium"/>
            <person name="Kohler A."/>
            <person name="Kuo A."/>
            <person name="Nagy L.G."/>
            <person name="Floudas D."/>
            <person name="Copeland A."/>
            <person name="Barry K.W."/>
            <person name="Cichocki N."/>
            <person name="Veneault-Fourrey C."/>
            <person name="LaButti K."/>
            <person name="Lindquist E.A."/>
            <person name="Lipzen A."/>
            <person name="Lundell T."/>
            <person name="Morin E."/>
            <person name="Murat C."/>
            <person name="Riley R."/>
            <person name="Ohm R."/>
            <person name="Sun H."/>
            <person name="Tunlid A."/>
            <person name="Henrissat B."/>
            <person name="Grigoriev I.V."/>
            <person name="Hibbett D.S."/>
            <person name="Martin F."/>
        </authorList>
    </citation>
    <scope>NUCLEOTIDE SEQUENCE [LARGE SCALE GENOMIC DNA]</scope>
    <source>
        <strain evidence="2 3">FD-317 M1</strain>
    </source>
</reference>
<name>A0A0D0BWL2_9AGAR</name>
<dbReference type="Proteomes" id="UP000053593">
    <property type="component" value="Unassembled WGS sequence"/>
</dbReference>
<dbReference type="HOGENOM" id="CLU_1063757_0_0_1"/>
<dbReference type="OrthoDB" id="3222453at2759"/>